<gene>
    <name evidence="1" type="ORF">BDZ85DRAFT_320520</name>
</gene>
<dbReference type="EMBL" id="ML992510">
    <property type="protein sequence ID" value="KAF2221315.1"/>
    <property type="molecule type" value="Genomic_DNA"/>
</dbReference>
<evidence type="ECO:0000313" key="1">
    <source>
        <dbReference type="EMBL" id="KAF2221315.1"/>
    </source>
</evidence>
<proteinExistence type="predicted"/>
<keyword evidence="2" id="KW-1185">Reference proteome</keyword>
<accession>A0A6A6G6B2</accession>
<dbReference type="OrthoDB" id="10289339at2759"/>
<evidence type="ECO:0000313" key="2">
    <source>
        <dbReference type="Proteomes" id="UP000799538"/>
    </source>
</evidence>
<dbReference type="Proteomes" id="UP000799538">
    <property type="component" value="Unassembled WGS sequence"/>
</dbReference>
<reference evidence="2" key="1">
    <citation type="journal article" date="2020" name="Stud. Mycol.">
        <title>101 Dothideomycetes genomes: A test case for predicting lifestyles and emergence of pathogens.</title>
        <authorList>
            <person name="Haridas S."/>
            <person name="Albert R."/>
            <person name="Binder M."/>
            <person name="Bloem J."/>
            <person name="LaButti K."/>
            <person name="Salamov A."/>
            <person name="Andreopoulos B."/>
            <person name="Baker S."/>
            <person name="Barry K."/>
            <person name="Bills G."/>
            <person name="Bluhm B."/>
            <person name="Cannon C."/>
            <person name="Castanera R."/>
            <person name="Culley D."/>
            <person name="Daum C."/>
            <person name="Ezra D."/>
            <person name="Gonzalez J."/>
            <person name="Henrissat B."/>
            <person name="Kuo A."/>
            <person name="Liang C."/>
            <person name="Lipzen A."/>
            <person name="Lutzoni F."/>
            <person name="Magnuson J."/>
            <person name="Mondo S."/>
            <person name="Nolan M."/>
            <person name="Ohm R."/>
            <person name="Pangilinan J."/>
            <person name="Park H.-J."/>
            <person name="Ramirez L."/>
            <person name="Alfaro M."/>
            <person name="Sun H."/>
            <person name="Tritt A."/>
            <person name="Yoshinaga Y."/>
            <person name="Zwiers L.-H."/>
            <person name="Turgeon B."/>
            <person name="Goodwin S."/>
            <person name="Spatafora J."/>
            <person name="Crous P."/>
            <person name="Grigoriev I."/>
        </authorList>
    </citation>
    <scope>NUCLEOTIDE SEQUENCE [LARGE SCALE GENOMIC DNA]</scope>
    <source>
        <strain evidence="2">CECT 20119</strain>
    </source>
</reference>
<dbReference type="AlphaFoldDB" id="A0A6A6G6B2"/>
<sequence>MSTSALPDMDYFLPRIRDDDGHIWRYRATPSSDKEQGHSLPRGPFQNFQRMVFSKDLKICVLYYNDTHAPDEWTVADCIIFERHHLLPVLWRMYSDDTIILLHVRDPLCRGYDAGLADIVRENIASKVRLHLIATSRYMQLAVRFVAYRTSPIGSPSRYMALEDMDTIQDSLERDRKVRASLFDDEPIAGATVIGARNIPDGQLWAEWRRLYANERDEAVRPGSTNYSEGRKLAVWRQVFGDDDGLAGQLDDFVKKRDREAGRR</sequence>
<organism evidence="1 2">
    <name type="scientific">Elsinoe ampelina</name>
    <dbReference type="NCBI Taxonomy" id="302913"/>
    <lineage>
        <taxon>Eukaryota</taxon>
        <taxon>Fungi</taxon>
        <taxon>Dikarya</taxon>
        <taxon>Ascomycota</taxon>
        <taxon>Pezizomycotina</taxon>
        <taxon>Dothideomycetes</taxon>
        <taxon>Dothideomycetidae</taxon>
        <taxon>Myriangiales</taxon>
        <taxon>Elsinoaceae</taxon>
        <taxon>Elsinoe</taxon>
    </lineage>
</organism>
<protein>
    <submittedName>
        <fullName evidence="1">Uncharacterized protein</fullName>
    </submittedName>
</protein>
<name>A0A6A6G6B2_9PEZI</name>